<evidence type="ECO:0000259" key="4">
    <source>
        <dbReference type="PROSITE" id="PS50893"/>
    </source>
</evidence>
<dbReference type="FunFam" id="3.40.50.300:FF:000032">
    <property type="entry name" value="Export ABC transporter ATP-binding protein"/>
    <property type="match status" value="1"/>
</dbReference>
<dbReference type="GO" id="GO:0005524">
    <property type="term" value="F:ATP binding"/>
    <property type="evidence" value="ECO:0007669"/>
    <property type="project" value="UniProtKB-KW"/>
</dbReference>
<evidence type="ECO:0000256" key="2">
    <source>
        <dbReference type="ARBA" id="ARBA00022741"/>
    </source>
</evidence>
<dbReference type="InterPro" id="IPR003593">
    <property type="entry name" value="AAA+_ATPase"/>
</dbReference>
<name>A0A9D1N2N3_9FIRM</name>
<keyword evidence="2" id="KW-0547">Nucleotide-binding</keyword>
<comment type="caution">
    <text evidence="5">The sequence shown here is derived from an EMBL/GenBank/DDBJ whole genome shotgun (WGS) entry which is preliminary data.</text>
</comment>
<dbReference type="Gene3D" id="3.40.50.300">
    <property type="entry name" value="P-loop containing nucleotide triphosphate hydrolases"/>
    <property type="match status" value="1"/>
</dbReference>
<feature type="domain" description="ABC transporter" evidence="4">
    <location>
        <begin position="9"/>
        <end position="228"/>
    </location>
</feature>
<dbReference type="GO" id="GO:0005886">
    <property type="term" value="C:plasma membrane"/>
    <property type="evidence" value="ECO:0007669"/>
    <property type="project" value="TreeGrafter"/>
</dbReference>
<organism evidence="5 6">
    <name type="scientific">Candidatus Aphodomorpha intestinavium</name>
    <dbReference type="NCBI Taxonomy" id="2840672"/>
    <lineage>
        <taxon>Bacteria</taxon>
        <taxon>Bacillati</taxon>
        <taxon>Bacillota</taxon>
        <taxon>Clostridia</taxon>
        <taxon>Eubacteriales</taxon>
        <taxon>Candidatus Aphodomorpha</taxon>
    </lineage>
</organism>
<dbReference type="InterPro" id="IPR017871">
    <property type="entry name" value="ABC_transporter-like_CS"/>
</dbReference>
<dbReference type="GO" id="GO:0098796">
    <property type="term" value="C:membrane protein complex"/>
    <property type="evidence" value="ECO:0007669"/>
    <property type="project" value="UniProtKB-ARBA"/>
</dbReference>
<sequence length="228" mass="24334">MRGSKTVLIELKGIEKTFQARGDAAPVRVLKGVDLAIERGEMVAIKGSSGAGKSTLLHILGCLDRPTGGTYLLEGADVAKEPPARLAQIRNGKFGFIMQHFALVEEDTALQNVAIPLLFSKTPFSLIDACALEQLRRIGIAHLAKKRVAKLSGGEKQRVAIARALVNGPEIILADEPTGALDSENAAMIMGIFKELNAQGKTIIIVTHEAFVAEMCGRVIVISDGKIL</sequence>
<evidence type="ECO:0000313" key="6">
    <source>
        <dbReference type="Proteomes" id="UP000824128"/>
    </source>
</evidence>
<dbReference type="PANTHER" id="PTHR24220:SF86">
    <property type="entry name" value="ABC TRANSPORTER ABCH.1"/>
    <property type="match status" value="1"/>
</dbReference>
<gene>
    <name evidence="5" type="ORF">IAD24_00770</name>
</gene>
<dbReference type="SMART" id="SM00382">
    <property type="entry name" value="AAA"/>
    <property type="match status" value="1"/>
</dbReference>
<dbReference type="InterPro" id="IPR027417">
    <property type="entry name" value="P-loop_NTPase"/>
</dbReference>
<dbReference type="InterPro" id="IPR017911">
    <property type="entry name" value="MacB-like_ATP-bd"/>
</dbReference>
<keyword evidence="1" id="KW-0813">Transport</keyword>
<reference evidence="5" key="1">
    <citation type="submission" date="2020-10" db="EMBL/GenBank/DDBJ databases">
        <authorList>
            <person name="Gilroy R."/>
        </authorList>
    </citation>
    <scope>NUCLEOTIDE SEQUENCE</scope>
    <source>
        <strain evidence="5">ChiGjej2B2-16831</strain>
    </source>
</reference>
<dbReference type="CDD" id="cd03255">
    <property type="entry name" value="ABC_MJ0796_LolCDE_FtsE"/>
    <property type="match status" value="1"/>
</dbReference>
<proteinExistence type="predicted"/>
<keyword evidence="3 5" id="KW-0067">ATP-binding</keyword>
<dbReference type="InterPro" id="IPR015854">
    <property type="entry name" value="ABC_transpr_LolD-like"/>
</dbReference>
<accession>A0A9D1N2N3</accession>
<dbReference type="GO" id="GO:0022857">
    <property type="term" value="F:transmembrane transporter activity"/>
    <property type="evidence" value="ECO:0007669"/>
    <property type="project" value="TreeGrafter"/>
</dbReference>
<dbReference type="InterPro" id="IPR003439">
    <property type="entry name" value="ABC_transporter-like_ATP-bd"/>
</dbReference>
<dbReference type="PROSITE" id="PS00211">
    <property type="entry name" value="ABC_TRANSPORTER_1"/>
    <property type="match status" value="1"/>
</dbReference>
<dbReference type="SUPFAM" id="SSF52540">
    <property type="entry name" value="P-loop containing nucleoside triphosphate hydrolases"/>
    <property type="match status" value="1"/>
</dbReference>
<reference evidence="5" key="2">
    <citation type="journal article" date="2021" name="PeerJ">
        <title>Extensive microbial diversity within the chicken gut microbiome revealed by metagenomics and culture.</title>
        <authorList>
            <person name="Gilroy R."/>
            <person name="Ravi A."/>
            <person name="Getino M."/>
            <person name="Pursley I."/>
            <person name="Horton D.L."/>
            <person name="Alikhan N.F."/>
            <person name="Baker D."/>
            <person name="Gharbi K."/>
            <person name="Hall N."/>
            <person name="Watson M."/>
            <person name="Adriaenssens E.M."/>
            <person name="Foster-Nyarko E."/>
            <person name="Jarju S."/>
            <person name="Secka A."/>
            <person name="Antonio M."/>
            <person name="Oren A."/>
            <person name="Chaudhuri R.R."/>
            <person name="La Ragione R."/>
            <person name="Hildebrand F."/>
            <person name="Pallen M.J."/>
        </authorList>
    </citation>
    <scope>NUCLEOTIDE SEQUENCE</scope>
    <source>
        <strain evidence="5">ChiGjej2B2-16831</strain>
    </source>
</reference>
<dbReference type="Pfam" id="PF00005">
    <property type="entry name" value="ABC_tran"/>
    <property type="match status" value="1"/>
</dbReference>
<evidence type="ECO:0000256" key="1">
    <source>
        <dbReference type="ARBA" id="ARBA00022448"/>
    </source>
</evidence>
<protein>
    <submittedName>
        <fullName evidence="5">ABC transporter ATP-binding protein</fullName>
    </submittedName>
</protein>
<dbReference type="Proteomes" id="UP000824128">
    <property type="component" value="Unassembled WGS sequence"/>
</dbReference>
<dbReference type="PANTHER" id="PTHR24220">
    <property type="entry name" value="IMPORT ATP-BINDING PROTEIN"/>
    <property type="match status" value="1"/>
</dbReference>
<dbReference type="AlphaFoldDB" id="A0A9D1N2N3"/>
<dbReference type="PROSITE" id="PS50893">
    <property type="entry name" value="ABC_TRANSPORTER_2"/>
    <property type="match status" value="1"/>
</dbReference>
<dbReference type="EMBL" id="DVNZ01000025">
    <property type="protein sequence ID" value="HIU93667.1"/>
    <property type="molecule type" value="Genomic_DNA"/>
</dbReference>
<dbReference type="GO" id="GO:0016887">
    <property type="term" value="F:ATP hydrolysis activity"/>
    <property type="evidence" value="ECO:0007669"/>
    <property type="project" value="InterPro"/>
</dbReference>
<evidence type="ECO:0000256" key="3">
    <source>
        <dbReference type="ARBA" id="ARBA00022840"/>
    </source>
</evidence>
<evidence type="ECO:0000313" key="5">
    <source>
        <dbReference type="EMBL" id="HIU93667.1"/>
    </source>
</evidence>